<dbReference type="Gene3D" id="2.40.160.110">
    <property type="match status" value="1"/>
</dbReference>
<evidence type="ECO:0000256" key="7">
    <source>
        <dbReference type="ARBA" id="ARBA00023180"/>
    </source>
</evidence>
<gene>
    <name evidence="13" type="ORF">EXN66_Car013181</name>
</gene>
<dbReference type="Proteomes" id="UP000503349">
    <property type="component" value="Chromosome 13"/>
</dbReference>
<dbReference type="PROSITE" id="PS51407">
    <property type="entry name" value="LAMP_3"/>
    <property type="match status" value="1"/>
</dbReference>
<keyword evidence="8" id="KW-0458">Lysosome</keyword>
<dbReference type="GO" id="GO:0005886">
    <property type="term" value="C:plasma membrane"/>
    <property type="evidence" value="ECO:0007669"/>
    <property type="project" value="TreeGrafter"/>
</dbReference>
<evidence type="ECO:0000256" key="9">
    <source>
        <dbReference type="SAM" id="MobiDB-lite"/>
    </source>
</evidence>
<dbReference type="PRINTS" id="PR00336">
    <property type="entry name" value="LYSASSOCTDMP"/>
</dbReference>
<comment type="subcellular location">
    <subcellularLocation>
        <location evidence="1">Endosome membrane</location>
        <topology evidence="1">Single-pass type I membrane protein</topology>
    </subcellularLocation>
    <subcellularLocation>
        <location evidence="8">Lysosome membrane</location>
        <topology evidence="8">Single-pass type I membrane protein</topology>
    </subcellularLocation>
</comment>
<evidence type="ECO:0000313" key="14">
    <source>
        <dbReference type="Proteomes" id="UP000503349"/>
    </source>
</evidence>
<keyword evidence="7" id="KW-0325">Glycoprotein</keyword>
<dbReference type="GO" id="GO:0072594">
    <property type="term" value="P:establishment of protein localization to organelle"/>
    <property type="evidence" value="ECO:0007669"/>
    <property type="project" value="TreeGrafter"/>
</dbReference>
<evidence type="ECO:0000256" key="10">
    <source>
        <dbReference type="SAM" id="Phobius"/>
    </source>
</evidence>
<organism evidence="13 14">
    <name type="scientific">Channa argus</name>
    <name type="common">Northern snakehead</name>
    <name type="synonym">Ophicephalus argus</name>
    <dbReference type="NCBI Taxonomy" id="215402"/>
    <lineage>
        <taxon>Eukaryota</taxon>
        <taxon>Metazoa</taxon>
        <taxon>Chordata</taxon>
        <taxon>Craniata</taxon>
        <taxon>Vertebrata</taxon>
        <taxon>Euteleostomi</taxon>
        <taxon>Actinopterygii</taxon>
        <taxon>Neopterygii</taxon>
        <taxon>Teleostei</taxon>
        <taxon>Neoteleostei</taxon>
        <taxon>Acanthomorphata</taxon>
        <taxon>Anabantaria</taxon>
        <taxon>Anabantiformes</taxon>
        <taxon>Channoidei</taxon>
        <taxon>Channidae</taxon>
        <taxon>Channa</taxon>
    </lineage>
</organism>
<keyword evidence="3 11" id="KW-0732">Signal</keyword>
<dbReference type="InterPro" id="IPR048528">
    <property type="entry name" value="Lamp2-like_luminal"/>
</dbReference>
<name>A0A6G1Q4F4_CHAAH</name>
<dbReference type="AlphaFoldDB" id="A0A6G1Q4F4"/>
<evidence type="ECO:0000256" key="11">
    <source>
        <dbReference type="SAM" id="SignalP"/>
    </source>
</evidence>
<keyword evidence="2 8" id="KW-0812">Transmembrane</keyword>
<dbReference type="InterPro" id="IPR002000">
    <property type="entry name" value="Lysosome-assoc_membr_glycop"/>
</dbReference>
<comment type="caution">
    <text evidence="8">Lacks conserved residue(s) required for the propagation of feature annotation.</text>
</comment>
<evidence type="ECO:0000313" key="13">
    <source>
        <dbReference type="EMBL" id="KAF3697501.1"/>
    </source>
</evidence>
<comment type="similarity">
    <text evidence="8">Belongs to the LAMP family.</text>
</comment>
<accession>A0A6G1Q4F4</accession>
<keyword evidence="6 8" id="KW-0472">Membrane</keyword>
<evidence type="ECO:0000256" key="3">
    <source>
        <dbReference type="ARBA" id="ARBA00022729"/>
    </source>
</evidence>
<protein>
    <submittedName>
        <fullName evidence="13">Lysosome-associated membrane glycoprotein 1</fullName>
    </submittedName>
</protein>
<feature type="transmembrane region" description="Helical" evidence="10">
    <location>
        <begin position="320"/>
        <end position="343"/>
    </location>
</feature>
<reference evidence="13 14" key="1">
    <citation type="submission" date="2019-02" db="EMBL/GenBank/DDBJ databases">
        <title>Opniocepnalus argus genome.</title>
        <authorList>
            <person name="Zhou C."/>
            <person name="Xiao S."/>
        </authorList>
    </citation>
    <scope>NUCLEOTIDE SEQUENCE [LARGE SCALE GENOMIC DNA]</scope>
    <source>
        <strain evidence="13">OARG1902GOOAL</strain>
        <tissue evidence="13">Muscle</tissue>
    </source>
</reference>
<evidence type="ECO:0000259" key="12">
    <source>
        <dbReference type="Pfam" id="PF01299"/>
    </source>
</evidence>
<proteinExistence type="inferred from homology"/>
<feature type="domain" description="Lysosome-associated membrane glycoprotein 2-like luminal" evidence="12">
    <location>
        <begin position="161"/>
        <end position="302"/>
    </location>
</feature>
<dbReference type="GO" id="GO:0005765">
    <property type="term" value="C:lysosomal membrane"/>
    <property type="evidence" value="ECO:0007669"/>
    <property type="project" value="UniProtKB-SubCell"/>
</dbReference>
<dbReference type="EMBL" id="CM015724">
    <property type="protein sequence ID" value="KAF3697501.1"/>
    <property type="molecule type" value="Genomic_DNA"/>
</dbReference>
<keyword evidence="4" id="KW-0967">Endosome</keyword>
<feature type="signal peptide" evidence="11">
    <location>
        <begin position="1"/>
        <end position="21"/>
    </location>
</feature>
<evidence type="ECO:0000256" key="8">
    <source>
        <dbReference type="PROSITE-ProRule" id="PRU00740"/>
    </source>
</evidence>
<keyword evidence="14" id="KW-1185">Reference proteome</keyword>
<evidence type="ECO:0000256" key="2">
    <source>
        <dbReference type="ARBA" id="ARBA00022692"/>
    </source>
</evidence>
<dbReference type="GO" id="GO:0031902">
    <property type="term" value="C:late endosome membrane"/>
    <property type="evidence" value="ECO:0007669"/>
    <property type="project" value="TreeGrafter"/>
</dbReference>
<sequence length="355" mass="37899">MKSVFVFALFALFSVSALSLAEDANKRPKPPATVAPAKAFTVTLATTTDKTTTTTVGQNTTTVGQNTTTVGQNTTTVGQNTTTLAPNTTTVAPNTTTTVAPHNTTTTVAPHNTTTTVAPHNTTTTVAPHNTTTTVAPNTTTTSPHTTTTTAPVPTPPTNLTTGTYTLKDKEDKVCLKAQFALQIRLVSPKVKGTFIVQPSETKPVGSCEEPKANLTLSFKQGFITFMFNKNISDNTVYVNALSFQVSYPFGGANAPYIAENKTVHLLPAKIGHSYSCRNESLYMGHDLYLDISQNKMQAFNLTNQDFGTADPCPADQPDYSVAIGVGVALLVLIVIVVVVYLLSRRKRTDGYQSL</sequence>
<keyword evidence="5 10" id="KW-1133">Transmembrane helix</keyword>
<dbReference type="PANTHER" id="PTHR11506:SF2">
    <property type="entry name" value="MACROSIALIN"/>
    <property type="match status" value="1"/>
</dbReference>
<feature type="region of interest" description="Disordered" evidence="9">
    <location>
        <begin position="71"/>
        <end position="161"/>
    </location>
</feature>
<evidence type="ECO:0000256" key="5">
    <source>
        <dbReference type="ARBA" id="ARBA00022989"/>
    </source>
</evidence>
<reference evidence="14" key="2">
    <citation type="submission" date="2019-02" db="EMBL/GenBank/DDBJ databases">
        <title>Opniocepnalus argus Var Kimnra genome.</title>
        <authorList>
            <person name="Zhou C."/>
            <person name="Xiao S."/>
        </authorList>
    </citation>
    <scope>NUCLEOTIDE SEQUENCE [LARGE SCALE GENOMIC DNA]</scope>
</reference>
<dbReference type="PANTHER" id="PTHR11506">
    <property type="entry name" value="LYSOSOME-ASSOCIATED MEMBRANE GLYCOPROTEIN"/>
    <property type="match status" value="1"/>
</dbReference>
<feature type="chain" id="PRO_5026083812" evidence="11">
    <location>
        <begin position="22"/>
        <end position="355"/>
    </location>
</feature>
<evidence type="ECO:0000256" key="1">
    <source>
        <dbReference type="ARBA" id="ARBA00004530"/>
    </source>
</evidence>
<evidence type="ECO:0000256" key="6">
    <source>
        <dbReference type="ARBA" id="ARBA00023136"/>
    </source>
</evidence>
<evidence type="ECO:0000256" key="4">
    <source>
        <dbReference type="ARBA" id="ARBA00022753"/>
    </source>
</evidence>
<dbReference type="Pfam" id="PF01299">
    <property type="entry name" value="Lamp2-like_luminal"/>
    <property type="match status" value="1"/>
</dbReference>